<gene>
    <name evidence="1" type="ORF">Pfra01_002126500</name>
</gene>
<keyword evidence="2" id="KW-1185">Reference proteome</keyword>
<sequence length="176" mass="18803">MPRRIVTGPPWPISAAESVGVIPTTPGRFFNGRLGQRFAAKSRYHSSPHRDTSQSTWRVLWCLGESPIVKSSRAAESAISVALRAIGPVSPMAVSDLFSCAFLVQSFLTASSPYLLFPLQSNAEVADGEVLPSAAQPQSSSNPVNSSSAESLVSHPAFSVDPLFVILPRPLFHAES</sequence>
<proteinExistence type="predicted"/>
<dbReference type="AlphaFoldDB" id="A0A9W6Y0S7"/>
<evidence type="ECO:0000313" key="1">
    <source>
        <dbReference type="EMBL" id="GMF52100.1"/>
    </source>
</evidence>
<reference evidence="1" key="1">
    <citation type="submission" date="2023-04" db="EMBL/GenBank/DDBJ databases">
        <title>Phytophthora fragariaefolia NBRC 109709.</title>
        <authorList>
            <person name="Ichikawa N."/>
            <person name="Sato H."/>
            <person name="Tonouchi N."/>
        </authorList>
    </citation>
    <scope>NUCLEOTIDE SEQUENCE</scope>
    <source>
        <strain evidence="1">NBRC 109709</strain>
    </source>
</reference>
<dbReference type="EMBL" id="BSXT01003019">
    <property type="protein sequence ID" value="GMF52100.1"/>
    <property type="molecule type" value="Genomic_DNA"/>
</dbReference>
<comment type="caution">
    <text evidence="1">The sequence shown here is derived from an EMBL/GenBank/DDBJ whole genome shotgun (WGS) entry which is preliminary data.</text>
</comment>
<organism evidence="1 2">
    <name type="scientific">Phytophthora fragariaefolia</name>
    <dbReference type="NCBI Taxonomy" id="1490495"/>
    <lineage>
        <taxon>Eukaryota</taxon>
        <taxon>Sar</taxon>
        <taxon>Stramenopiles</taxon>
        <taxon>Oomycota</taxon>
        <taxon>Peronosporomycetes</taxon>
        <taxon>Peronosporales</taxon>
        <taxon>Peronosporaceae</taxon>
        <taxon>Phytophthora</taxon>
    </lineage>
</organism>
<dbReference type="Proteomes" id="UP001165121">
    <property type="component" value="Unassembled WGS sequence"/>
</dbReference>
<evidence type="ECO:0000313" key="2">
    <source>
        <dbReference type="Proteomes" id="UP001165121"/>
    </source>
</evidence>
<accession>A0A9W6Y0S7</accession>
<name>A0A9W6Y0S7_9STRA</name>
<protein>
    <submittedName>
        <fullName evidence="1">Unnamed protein product</fullName>
    </submittedName>
</protein>